<dbReference type="GO" id="GO:0016020">
    <property type="term" value="C:membrane"/>
    <property type="evidence" value="ECO:0007669"/>
    <property type="project" value="InterPro"/>
</dbReference>
<organism evidence="7 8">
    <name type="scientific">Corynebacterium uterequi</name>
    <dbReference type="NCBI Taxonomy" id="1072256"/>
    <lineage>
        <taxon>Bacteria</taxon>
        <taxon>Bacillati</taxon>
        <taxon>Actinomycetota</taxon>
        <taxon>Actinomycetes</taxon>
        <taxon>Mycobacteriales</taxon>
        <taxon>Corynebacteriaceae</taxon>
        <taxon>Corynebacterium</taxon>
    </lineage>
</organism>
<accession>A0A0G3HJM5</accession>
<feature type="transmembrane region" description="Helical" evidence="5">
    <location>
        <begin position="123"/>
        <end position="144"/>
    </location>
</feature>
<dbReference type="InterPro" id="IPR003594">
    <property type="entry name" value="HATPase_dom"/>
</dbReference>
<evidence type="ECO:0000313" key="7">
    <source>
        <dbReference type="EMBL" id="AKK12113.1"/>
    </source>
</evidence>
<dbReference type="InterPro" id="IPR050482">
    <property type="entry name" value="Sensor_HK_TwoCompSys"/>
</dbReference>
<evidence type="ECO:0000313" key="8">
    <source>
        <dbReference type="Proteomes" id="UP000035548"/>
    </source>
</evidence>
<gene>
    <name evidence="7" type="ORF">CUTER_10745</name>
</gene>
<dbReference type="InterPro" id="IPR011712">
    <property type="entry name" value="Sig_transdc_His_kin_sub3_dim/P"/>
</dbReference>
<dbReference type="Gene3D" id="3.30.565.10">
    <property type="entry name" value="Histidine kinase-like ATPase, C-terminal domain"/>
    <property type="match status" value="1"/>
</dbReference>
<feature type="transmembrane region" description="Helical" evidence="5">
    <location>
        <begin position="68"/>
        <end position="92"/>
    </location>
</feature>
<dbReference type="KEGG" id="cut:CUTER_10745"/>
<reference evidence="7 8" key="1">
    <citation type="journal article" date="2015" name="Genome Announc.">
        <title>Virulence Factor Genes Detected in the Complete Genome Sequence of Corynebacterium uterequi DSM 45634, Isolated from the Uterus of a Maiden Mare.</title>
        <authorList>
            <person name="Ruckert C."/>
            <person name="Kriete M."/>
            <person name="Jaenicke S."/>
            <person name="Winkler A."/>
            <person name="Tauch A."/>
        </authorList>
    </citation>
    <scope>NUCLEOTIDE SEQUENCE [LARGE SCALE GENOMIC DNA]</scope>
    <source>
        <strain evidence="7 8">DSM 45634</strain>
    </source>
</reference>
<dbReference type="SMART" id="SM00387">
    <property type="entry name" value="HATPase_c"/>
    <property type="match status" value="1"/>
</dbReference>
<dbReference type="STRING" id="1072256.CUTER_10745"/>
<dbReference type="OrthoDB" id="144293at2"/>
<evidence type="ECO:0000256" key="4">
    <source>
        <dbReference type="SAM" id="Coils"/>
    </source>
</evidence>
<keyword evidence="2 7" id="KW-0418">Kinase</keyword>
<name>A0A0G3HJM5_9CORY</name>
<feature type="transmembrane region" description="Helical" evidence="5">
    <location>
        <begin position="99"/>
        <end position="117"/>
    </location>
</feature>
<protein>
    <submittedName>
        <fullName evidence="7">Signal transduction histidine kinase</fullName>
    </submittedName>
</protein>
<dbReference type="PROSITE" id="PS50109">
    <property type="entry name" value="HIS_KIN"/>
    <property type="match status" value="1"/>
</dbReference>
<feature type="transmembrane region" description="Helical" evidence="5">
    <location>
        <begin position="6"/>
        <end position="24"/>
    </location>
</feature>
<dbReference type="AlphaFoldDB" id="A0A0G3HJM5"/>
<keyword evidence="5" id="KW-0472">Membrane</keyword>
<dbReference type="EMBL" id="CP011546">
    <property type="protein sequence ID" value="AKK12113.1"/>
    <property type="molecule type" value="Genomic_DNA"/>
</dbReference>
<keyword evidence="1" id="KW-0808">Transferase</keyword>
<dbReference type="Pfam" id="PF02518">
    <property type="entry name" value="HATPase_c"/>
    <property type="match status" value="1"/>
</dbReference>
<dbReference type="Pfam" id="PF07730">
    <property type="entry name" value="HisKA_3"/>
    <property type="match status" value="1"/>
</dbReference>
<dbReference type="Gene3D" id="1.20.5.1930">
    <property type="match status" value="1"/>
</dbReference>
<dbReference type="PANTHER" id="PTHR24421:SF62">
    <property type="entry name" value="SENSORY TRANSDUCTION HISTIDINE KINASE"/>
    <property type="match status" value="1"/>
</dbReference>
<keyword evidence="5" id="KW-0812">Transmembrane</keyword>
<evidence type="ECO:0000256" key="1">
    <source>
        <dbReference type="ARBA" id="ARBA00022679"/>
    </source>
</evidence>
<dbReference type="InterPro" id="IPR036890">
    <property type="entry name" value="HATPase_C_sf"/>
</dbReference>
<feature type="domain" description="Histidine kinase" evidence="6">
    <location>
        <begin position="182"/>
        <end position="385"/>
    </location>
</feature>
<evidence type="ECO:0000259" key="6">
    <source>
        <dbReference type="PROSITE" id="PS50109"/>
    </source>
</evidence>
<feature type="coiled-coil region" evidence="4">
    <location>
        <begin position="146"/>
        <end position="173"/>
    </location>
</feature>
<dbReference type="GO" id="GO:0000155">
    <property type="term" value="F:phosphorelay sensor kinase activity"/>
    <property type="evidence" value="ECO:0007669"/>
    <property type="project" value="InterPro"/>
</dbReference>
<dbReference type="PANTHER" id="PTHR24421">
    <property type="entry name" value="NITRATE/NITRITE SENSOR PROTEIN NARX-RELATED"/>
    <property type="match status" value="1"/>
</dbReference>
<dbReference type="SUPFAM" id="SSF55874">
    <property type="entry name" value="ATPase domain of HSP90 chaperone/DNA topoisomerase II/histidine kinase"/>
    <property type="match status" value="1"/>
</dbReference>
<dbReference type="InterPro" id="IPR005467">
    <property type="entry name" value="His_kinase_dom"/>
</dbReference>
<proteinExistence type="predicted"/>
<keyword evidence="8" id="KW-1185">Reference proteome</keyword>
<reference evidence="8" key="2">
    <citation type="submission" date="2015-05" db="EMBL/GenBank/DDBJ databases">
        <title>Complete genome sequence of Corynebacterium uterequi DSM 45634, isolated from the uterus of a maiden mare.</title>
        <authorList>
            <person name="Ruckert C."/>
            <person name="Albersmeier A."/>
            <person name="Winkler A."/>
            <person name="Tauch A."/>
        </authorList>
    </citation>
    <scope>NUCLEOTIDE SEQUENCE [LARGE SCALE GENOMIC DNA]</scope>
    <source>
        <strain evidence="8">DSM 45634</strain>
    </source>
</reference>
<evidence type="ECO:0000256" key="3">
    <source>
        <dbReference type="ARBA" id="ARBA00023012"/>
    </source>
</evidence>
<dbReference type="PIRSF" id="PIRSF037434">
    <property type="entry name" value="STHK_ChrS"/>
    <property type="match status" value="1"/>
</dbReference>
<keyword evidence="5" id="KW-1133">Transmembrane helix</keyword>
<keyword evidence="3" id="KW-0902">Two-component regulatory system</keyword>
<dbReference type="PATRIC" id="fig|1072256.5.peg.2115"/>
<dbReference type="CDD" id="cd16917">
    <property type="entry name" value="HATPase_UhpB-NarQ-NarX-like"/>
    <property type="match status" value="1"/>
</dbReference>
<dbReference type="GO" id="GO:0046983">
    <property type="term" value="F:protein dimerization activity"/>
    <property type="evidence" value="ECO:0007669"/>
    <property type="project" value="InterPro"/>
</dbReference>
<evidence type="ECO:0000256" key="2">
    <source>
        <dbReference type="ARBA" id="ARBA00022777"/>
    </source>
</evidence>
<sequence length="387" mass="41381">MEGLRNGLNVFTAMLLLVATSTSMQMPLADALANLVIIALFAAVYFLGERHVDEWPVLLRHTWTLALTVLWIGDMFIAPVGVYLVFTLFFVYLQALDELQGVVSVVFATCVCIIMQIPGGLTFGGIMGPAISAAISLAIFFAFAQMERISTERQQLITQLMETREELAHTQHEAGAVAERQRLAHELHDTVAQGLSSIQMLLHAAERELGKDPAQLDAAVTRIQQARFAASENLAEARAMIAALQPASLSESSLVDALERMTRSFAAAGEVRIDVETDGDAVELPMKIEATLLRVAQGAVGNVVKHAGATRCRVTLTYSPGEVRLDVVDNGRGFDAAALPPDRAGLGHVGIAAMRQRVAEHGGELVIESAPGGPTAVSVALALPQPS</sequence>
<dbReference type="InterPro" id="IPR017205">
    <property type="entry name" value="Sig_transdc_His_kinase_ChrS"/>
</dbReference>
<keyword evidence="4" id="KW-0175">Coiled coil</keyword>
<feature type="transmembrane region" description="Helical" evidence="5">
    <location>
        <begin position="31"/>
        <end position="48"/>
    </location>
</feature>
<dbReference type="Proteomes" id="UP000035548">
    <property type="component" value="Chromosome"/>
</dbReference>
<evidence type="ECO:0000256" key="5">
    <source>
        <dbReference type="SAM" id="Phobius"/>
    </source>
</evidence>